<dbReference type="AlphaFoldDB" id="A0A0T9M4D7"/>
<dbReference type="RefSeq" id="WP_186004003.1">
    <property type="nucleotide sequence ID" value="NZ_CAWMAB010000026.1"/>
</dbReference>
<dbReference type="Proteomes" id="UP000045824">
    <property type="component" value="Unassembled WGS sequence"/>
</dbReference>
<organism evidence="1 2">
    <name type="scientific">Yersinia kristensenii</name>
    <dbReference type="NCBI Taxonomy" id="28152"/>
    <lineage>
        <taxon>Bacteria</taxon>
        <taxon>Pseudomonadati</taxon>
        <taxon>Pseudomonadota</taxon>
        <taxon>Gammaproteobacteria</taxon>
        <taxon>Enterobacterales</taxon>
        <taxon>Yersiniaceae</taxon>
        <taxon>Yersinia</taxon>
    </lineage>
</organism>
<accession>A0A0T9M4D7</accession>
<evidence type="ECO:0000313" key="1">
    <source>
        <dbReference type="EMBL" id="CNF60605.1"/>
    </source>
</evidence>
<name>A0A0T9M4D7_YERKR</name>
<dbReference type="EMBL" id="CPYI01000026">
    <property type="protein sequence ID" value="CNF60605.1"/>
    <property type="molecule type" value="Genomic_DNA"/>
</dbReference>
<protein>
    <submittedName>
        <fullName evidence="1">Uncharacterized protein</fullName>
    </submittedName>
</protein>
<gene>
    <name evidence="1" type="ORF">ERS008491_04232</name>
</gene>
<evidence type="ECO:0000313" key="2">
    <source>
        <dbReference type="Proteomes" id="UP000045824"/>
    </source>
</evidence>
<proteinExistence type="predicted"/>
<sequence length="45" mass="5087">MALVLAEDRFCGQIIAIEKAIGINMYNTLSPSWSFDLNNCLLPHY</sequence>
<reference evidence="1 2" key="1">
    <citation type="submission" date="2015-03" db="EMBL/GenBank/DDBJ databases">
        <authorList>
            <person name="Murphy D."/>
        </authorList>
    </citation>
    <scope>NUCLEOTIDE SEQUENCE [LARGE SCALE GENOMIC DNA]</scope>
    <source>
        <strain evidence="1 2">FCF326</strain>
    </source>
</reference>